<dbReference type="Gene3D" id="1.10.357.10">
    <property type="entry name" value="Tetracycline Repressor, domain 2"/>
    <property type="match status" value="1"/>
</dbReference>
<name>A0A1M6MDU6_9FIRM</name>
<dbReference type="AlphaFoldDB" id="A0A1M6MDU6"/>
<dbReference type="EMBL" id="FQZY01000018">
    <property type="protein sequence ID" value="SHJ81493.1"/>
    <property type="molecule type" value="Genomic_DNA"/>
</dbReference>
<dbReference type="InterPro" id="IPR039532">
    <property type="entry name" value="TetR_C_Firmicutes"/>
</dbReference>
<dbReference type="InterPro" id="IPR009057">
    <property type="entry name" value="Homeodomain-like_sf"/>
</dbReference>
<accession>A0A1M6MDU6</accession>
<dbReference type="GO" id="GO:0003677">
    <property type="term" value="F:DNA binding"/>
    <property type="evidence" value="ECO:0007669"/>
    <property type="project" value="UniProtKB-UniRule"/>
</dbReference>
<dbReference type="Pfam" id="PF00440">
    <property type="entry name" value="TetR_N"/>
    <property type="match status" value="1"/>
</dbReference>
<reference evidence="4 5" key="1">
    <citation type="submission" date="2016-11" db="EMBL/GenBank/DDBJ databases">
        <authorList>
            <person name="Jaros S."/>
            <person name="Januszkiewicz K."/>
            <person name="Wedrychowicz H."/>
        </authorList>
    </citation>
    <scope>NUCLEOTIDE SEQUENCE [LARGE SCALE GENOMIC DNA]</scope>
    <source>
        <strain evidence="4 5">DSM 15480</strain>
    </source>
</reference>
<gene>
    <name evidence="4" type="ORF">SAMN02745243_01440</name>
</gene>
<dbReference type="PANTHER" id="PTHR43479">
    <property type="entry name" value="ACREF/ENVCD OPERON REPRESSOR-RELATED"/>
    <property type="match status" value="1"/>
</dbReference>
<evidence type="ECO:0000256" key="2">
    <source>
        <dbReference type="PROSITE-ProRule" id="PRU00335"/>
    </source>
</evidence>
<feature type="domain" description="HTH tetR-type" evidence="3">
    <location>
        <begin position="5"/>
        <end position="65"/>
    </location>
</feature>
<dbReference type="InterPro" id="IPR001647">
    <property type="entry name" value="HTH_TetR"/>
</dbReference>
<evidence type="ECO:0000259" key="3">
    <source>
        <dbReference type="PROSITE" id="PS50977"/>
    </source>
</evidence>
<proteinExistence type="predicted"/>
<keyword evidence="5" id="KW-1185">Reference proteome</keyword>
<dbReference type="PANTHER" id="PTHR43479:SF7">
    <property type="entry name" value="TETR-FAMILY TRANSCRIPTIONAL REGULATOR"/>
    <property type="match status" value="1"/>
</dbReference>
<dbReference type="SUPFAM" id="SSF46689">
    <property type="entry name" value="Homeodomain-like"/>
    <property type="match status" value="1"/>
</dbReference>
<feature type="DNA-binding region" description="H-T-H motif" evidence="2">
    <location>
        <begin position="28"/>
        <end position="47"/>
    </location>
</feature>
<evidence type="ECO:0000313" key="4">
    <source>
        <dbReference type="EMBL" id="SHJ81493.1"/>
    </source>
</evidence>
<dbReference type="PROSITE" id="PS50977">
    <property type="entry name" value="HTH_TETR_2"/>
    <property type="match status" value="1"/>
</dbReference>
<dbReference type="STRING" id="1121950.SAMN02745243_01440"/>
<dbReference type="RefSeq" id="WP_073107576.1">
    <property type="nucleotide sequence ID" value="NZ_FQZY01000018.1"/>
</dbReference>
<dbReference type="InterPro" id="IPR050624">
    <property type="entry name" value="HTH-type_Tx_Regulator"/>
</dbReference>
<protein>
    <submittedName>
        <fullName evidence="4">Transcriptional regulator, TetR family</fullName>
    </submittedName>
</protein>
<dbReference type="Pfam" id="PF14278">
    <property type="entry name" value="TetR_C_8"/>
    <property type="match status" value="1"/>
</dbReference>
<evidence type="ECO:0000256" key="1">
    <source>
        <dbReference type="ARBA" id="ARBA00023125"/>
    </source>
</evidence>
<keyword evidence="1 2" id="KW-0238">DNA-binding</keyword>
<sequence>MESSERTKYKFADAVKELMRKDALDKISVKDIVENCGMTRQTFYRHFQDKYALVNWYFEVLVRDSFKEMGTKKTLEGALIKKFYFIKSEKYFFKAAFQSKDYNSLMEYDYQYILNFYTEVIEKKTGKPLEEDVRFLLEMYCRGSISMTANWAIHETEETPEEMARLLVEALPMKLQELLIEFV</sequence>
<evidence type="ECO:0000313" key="5">
    <source>
        <dbReference type="Proteomes" id="UP000184301"/>
    </source>
</evidence>
<dbReference type="Proteomes" id="UP000184301">
    <property type="component" value="Unassembled WGS sequence"/>
</dbReference>
<organism evidence="4 5">
    <name type="scientific">Hespellia stercorisuis DSM 15480</name>
    <dbReference type="NCBI Taxonomy" id="1121950"/>
    <lineage>
        <taxon>Bacteria</taxon>
        <taxon>Bacillati</taxon>
        <taxon>Bacillota</taxon>
        <taxon>Clostridia</taxon>
        <taxon>Lachnospirales</taxon>
        <taxon>Lachnospiraceae</taxon>
        <taxon>Hespellia</taxon>
    </lineage>
</organism>